<proteinExistence type="predicted"/>
<name>A0A108T1S5_BACSE</name>
<dbReference type="PROSITE" id="PS00092">
    <property type="entry name" value="N6_MTASE"/>
    <property type="match status" value="1"/>
</dbReference>
<dbReference type="InterPro" id="IPR002052">
    <property type="entry name" value="DNA_methylase_N6_adenine_CS"/>
</dbReference>
<sequence>MNFDIVIGNPPYQLEGASGGNNDAPIYQIFAKIATSISTQYVSLIIKSAWFTTGRENLLRDFRHHMLTSRTVSRLVVYPNSNILFPDVEIKGGCCFYLEDKKYRGKCEYTLVNNGIEETSMRKLDAFDVLIRDPKVSTIIEKIDEIRKEKGYGTVDTIISADTPFGIPSNPRTSKKTPCKVYETKQNKDDVLLYHIQNGKRLIEYMSINDIRKNVQDIPKYKVFVTGAGGSGNDKKILGKPVFAEKNSICSQSYLYSAFESKKEAVNFEKYLRTKFLRFIVSSIKITQSASNRVYRFVPLINLNNEITDKKLYKLFKLAQNEIKIIENSIDVL</sequence>
<dbReference type="EMBL" id="LRGC01000032">
    <property type="protein sequence ID" value="KWR51698.1"/>
    <property type="molecule type" value="Genomic_DNA"/>
</dbReference>
<dbReference type="InterPro" id="IPR011639">
    <property type="entry name" value="MethylTrfase_TaqI-like_dom"/>
</dbReference>
<dbReference type="Pfam" id="PF07669">
    <property type="entry name" value="Eco57I"/>
    <property type="match status" value="1"/>
</dbReference>
<evidence type="ECO:0000259" key="1">
    <source>
        <dbReference type="Pfam" id="PF07669"/>
    </source>
</evidence>
<dbReference type="GO" id="GO:0006304">
    <property type="term" value="P:DNA modification"/>
    <property type="evidence" value="ECO:0007669"/>
    <property type="project" value="InterPro"/>
</dbReference>
<comment type="caution">
    <text evidence="2">The sequence shown here is derived from an EMBL/GenBank/DDBJ whole genome shotgun (WGS) entry which is preliminary data.</text>
</comment>
<keyword evidence="3" id="KW-1185">Reference proteome</keyword>
<dbReference type="GO" id="GO:0009007">
    <property type="term" value="F:site-specific DNA-methyltransferase (adenine-specific) activity"/>
    <property type="evidence" value="ECO:0007669"/>
    <property type="project" value="UniProtKB-EC"/>
</dbReference>
<dbReference type="AlphaFoldDB" id="A0A108T1S5"/>
<dbReference type="PATRIC" id="fig|46506.5.peg.3442"/>
<dbReference type="Gene3D" id="3.40.50.150">
    <property type="entry name" value="Vaccinia Virus protein VP39"/>
    <property type="match status" value="1"/>
</dbReference>
<feature type="domain" description="Type II methyltransferase M.TaqI-like" evidence="1">
    <location>
        <begin position="1"/>
        <end position="83"/>
    </location>
</feature>
<reference evidence="2 3" key="1">
    <citation type="journal article" date="2016" name="BMC Genomics">
        <title>Type VI secretion systems of human gut Bacteroidales segregate into three genetic architectures, two of which are contained on mobile genetic elements.</title>
        <authorList>
            <person name="Coyne M.J."/>
            <person name="Roelofs K.G."/>
            <person name="Comstock L.E."/>
        </authorList>
    </citation>
    <scope>NUCLEOTIDE SEQUENCE [LARGE SCALE GENOMIC DNA]</scope>
    <source>
        <strain evidence="2 3">CL09T03C01</strain>
    </source>
</reference>
<organism evidence="2 3">
    <name type="scientific">Bacteroides stercoris</name>
    <dbReference type="NCBI Taxonomy" id="46506"/>
    <lineage>
        <taxon>Bacteria</taxon>
        <taxon>Pseudomonadati</taxon>
        <taxon>Bacteroidota</taxon>
        <taxon>Bacteroidia</taxon>
        <taxon>Bacteroidales</taxon>
        <taxon>Bacteroidaceae</taxon>
        <taxon>Bacteroides</taxon>
    </lineage>
</organism>
<dbReference type="Proteomes" id="UP000056419">
    <property type="component" value="Unassembled WGS sequence"/>
</dbReference>
<accession>A0A108T1S5</accession>
<dbReference type="GO" id="GO:0032259">
    <property type="term" value="P:methylation"/>
    <property type="evidence" value="ECO:0007669"/>
    <property type="project" value="UniProtKB-KW"/>
</dbReference>
<dbReference type="STRING" id="46506.AA415_03197"/>
<gene>
    <name evidence="2" type="ORF">AA415_03197</name>
</gene>
<keyword evidence="2" id="KW-0489">Methyltransferase</keyword>
<keyword evidence="2" id="KW-0808">Transferase</keyword>
<evidence type="ECO:0000313" key="2">
    <source>
        <dbReference type="EMBL" id="KWR51698.1"/>
    </source>
</evidence>
<dbReference type="GO" id="GO:0003676">
    <property type="term" value="F:nucleic acid binding"/>
    <property type="evidence" value="ECO:0007669"/>
    <property type="project" value="InterPro"/>
</dbReference>
<evidence type="ECO:0000313" key="3">
    <source>
        <dbReference type="Proteomes" id="UP000056419"/>
    </source>
</evidence>
<dbReference type="InterPro" id="IPR029063">
    <property type="entry name" value="SAM-dependent_MTases_sf"/>
</dbReference>
<protein>
    <submittedName>
        <fullName evidence="2">Eco57I-like restriction-modification methylase</fullName>
    </submittedName>
</protein>